<dbReference type="EMBL" id="JABWDY010012329">
    <property type="protein sequence ID" value="KAF5199192.1"/>
    <property type="molecule type" value="Genomic_DNA"/>
</dbReference>
<feature type="region of interest" description="Disordered" evidence="1">
    <location>
        <begin position="317"/>
        <end position="358"/>
    </location>
</feature>
<feature type="compositionally biased region" description="Basic and acidic residues" evidence="1">
    <location>
        <begin position="70"/>
        <end position="83"/>
    </location>
</feature>
<protein>
    <submittedName>
        <fullName evidence="2">Uncharacterized protein</fullName>
    </submittedName>
</protein>
<accession>A0A7J6WT25</accession>
<dbReference type="Proteomes" id="UP000554482">
    <property type="component" value="Unassembled WGS sequence"/>
</dbReference>
<dbReference type="OrthoDB" id="1681423at2759"/>
<reference evidence="2 3" key="1">
    <citation type="submission" date="2020-06" db="EMBL/GenBank/DDBJ databases">
        <title>Transcriptomic and genomic resources for Thalictrum thalictroides and T. hernandezii: Facilitating candidate gene discovery in an emerging model plant lineage.</title>
        <authorList>
            <person name="Arias T."/>
            <person name="Riano-Pachon D.M."/>
            <person name="Di Stilio V.S."/>
        </authorList>
    </citation>
    <scope>NUCLEOTIDE SEQUENCE [LARGE SCALE GENOMIC DNA]</scope>
    <source>
        <strain evidence="3">cv. WT478/WT964</strain>
        <tissue evidence="2">Leaves</tissue>
    </source>
</reference>
<feature type="compositionally biased region" description="Basic and acidic residues" evidence="1">
    <location>
        <begin position="206"/>
        <end position="215"/>
    </location>
</feature>
<evidence type="ECO:0000313" key="3">
    <source>
        <dbReference type="Proteomes" id="UP000554482"/>
    </source>
</evidence>
<feature type="compositionally biased region" description="Basic and acidic residues" evidence="1">
    <location>
        <begin position="334"/>
        <end position="347"/>
    </location>
</feature>
<gene>
    <name evidence="2" type="ORF">FRX31_011224</name>
</gene>
<organism evidence="2 3">
    <name type="scientific">Thalictrum thalictroides</name>
    <name type="common">Rue-anemone</name>
    <name type="synonym">Anemone thalictroides</name>
    <dbReference type="NCBI Taxonomy" id="46969"/>
    <lineage>
        <taxon>Eukaryota</taxon>
        <taxon>Viridiplantae</taxon>
        <taxon>Streptophyta</taxon>
        <taxon>Embryophyta</taxon>
        <taxon>Tracheophyta</taxon>
        <taxon>Spermatophyta</taxon>
        <taxon>Magnoliopsida</taxon>
        <taxon>Ranunculales</taxon>
        <taxon>Ranunculaceae</taxon>
        <taxon>Thalictroideae</taxon>
        <taxon>Thalictrum</taxon>
    </lineage>
</organism>
<dbReference type="AlphaFoldDB" id="A0A7J6WT25"/>
<proteinExistence type="predicted"/>
<feature type="compositionally biased region" description="Polar residues" evidence="1">
    <location>
        <begin position="1"/>
        <end position="12"/>
    </location>
</feature>
<feature type="region of interest" description="Disordered" evidence="1">
    <location>
        <begin position="1"/>
        <end position="241"/>
    </location>
</feature>
<evidence type="ECO:0000313" key="2">
    <source>
        <dbReference type="EMBL" id="KAF5199192.1"/>
    </source>
</evidence>
<comment type="caution">
    <text evidence="2">The sequence shown here is derived from an EMBL/GenBank/DDBJ whole genome shotgun (WGS) entry which is preliminary data.</text>
</comment>
<name>A0A7J6WT25_THATH</name>
<feature type="compositionally biased region" description="Polar residues" evidence="1">
    <location>
        <begin position="118"/>
        <end position="131"/>
    </location>
</feature>
<keyword evidence="3" id="KW-1185">Reference proteome</keyword>
<evidence type="ECO:0000256" key="1">
    <source>
        <dbReference type="SAM" id="MobiDB-lite"/>
    </source>
</evidence>
<sequence length="775" mass="85442">MGNEMGNNNVSGLQEPEKSESEPPNNSSGVPTVAIYGKDVNIEKQSISSPNKVDFHEKLEDFSSENPYSIDEKEASEERELRNNEIQATDRCSKALMSNDTSDEETETGLLSEDGLGNENTSAYENLSGLTGHQRENLSTLREIGESKDSPLGITMSPLDPESVVSLDINGDQQKPDNFNVKPRVEDTGVLQRSGKDIQGMNGPHGSEENGKELESEAEQFPDGSAAPISNAEVEKHGDGMQEKVIESQEATLLDMSNTNENKLETEVGITLKYAPNEAEKEHYEERPLELKFDRKYSTDSLLEPLPVTKSLESFEVQTSAKDKSVVLADDTDLNEKESEAEQEKHNVKSSSFLESEEEQMVDEMKTPNSEHMTIIVEHEDEKKGIEIDGLNKDGNKTDARSNKEKVIDNGHKVDRNIWSVCEENSISLKKESEMLGEVSSSPTDFAVADTNSEGEKIPICSSTMGISFVVEAVDEKGELQDYSQKNAEQTKEPILSQLDPIKPVPINNFQDASFIECLQGQEHVCTTDSKCGTDSNMGFGSPDSNESYNTAYEQETLSPKVEAGTKSSFNFDNQIAETVVTEMQEEMNKKDGNAAFAHLEIEAKHGIGWLTTEPYSVKLNIHVVSKDGAAEESKQTPQQYEEKTISSEVLRPNCCSTEISANKVDVSIGNPCAEDNYSENRSQDQISEDKGVITLGRTNSEKSNIPLLSFFKEESSIVGSQHKQEKLVAKKGSEGKWNSHDGKTKATTILQGGVKRKPKPLLFSMCMCCTTDVP</sequence>